<evidence type="ECO:0000256" key="1">
    <source>
        <dbReference type="SAM" id="Phobius"/>
    </source>
</evidence>
<comment type="caution">
    <text evidence="2">The sequence shown here is derived from an EMBL/GenBank/DDBJ whole genome shotgun (WGS) entry which is preliminary data.</text>
</comment>
<keyword evidence="1" id="KW-0812">Transmembrane</keyword>
<evidence type="ECO:0000313" key="3">
    <source>
        <dbReference type="Proteomes" id="UP001597218"/>
    </source>
</evidence>
<organism evidence="2 3">
    <name type="scientific">Sporosarcina siberiensis</name>
    <dbReference type="NCBI Taxonomy" id="1365606"/>
    <lineage>
        <taxon>Bacteria</taxon>
        <taxon>Bacillati</taxon>
        <taxon>Bacillota</taxon>
        <taxon>Bacilli</taxon>
        <taxon>Bacillales</taxon>
        <taxon>Caryophanaceae</taxon>
        <taxon>Sporosarcina</taxon>
    </lineage>
</organism>
<accession>A0ABW4SHZ0</accession>
<evidence type="ECO:0008006" key="4">
    <source>
        <dbReference type="Google" id="ProtNLM"/>
    </source>
</evidence>
<dbReference type="Proteomes" id="UP001597218">
    <property type="component" value="Unassembled WGS sequence"/>
</dbReference>
<gene>
    <name evidence="2" type="ORF">ACFSFY_12725</name>
</gene>
<reference evidence="3" key="1">
    <citation type="journal article" date="2019" name="Int. J. Syst. Evol. Microbiol.">
        <title>The Global Catalogue of Microorganisms (GCM) 10K type strain sequencing project: providing services to taxonomists for standard genome sequencing and annotation.</title>
        <authorList>
            <consortium name="The Broad Institute Genomics Platform"/>
            <consortium name="The Broad Institute Genome Sequencing Center for Infectious Disease"/>
            <person name="Wu L."/>
            <person name="Ma J."/>
        </authorList>
    </citation>
    <scope>NUCLEOTIDE SEQUENCE [LARGE SCALE GENOMIC DNA]</scope>
    <source>
        <strain evidence="3">CGMCC 4.7177</strain>
    </source>
</reference>
<dbReference type="RefSeq" id="WP_381538574.1">
    <property type="nucleotide sequence ID" value="NZ_JBHUGI010000032.1"/>
</dbReference>
<keyword evidence="1" id="KW-1133">Transmembrane helix</keyword>
<proteinExistence type="predicted"/>
<feature type="transmembrane region" description="Helical" evidence="1">
    <location>
        <begin position="6"/>
        <end position="27"/>
    </location>
</feature>
<evidence type="ECO:0000313" key="2">
    <source>
        <dbReference type="EMBL" id="MFD1928898.1"/>
    </source>
</evidence>
<keyword evidence="1" id="KW-0472">Membrane</keyword>
<keyword evidence="3" id="KW-1185">Reference proteome</keyword>
<sequence>MFVKKSTLIILSTLVLIIISVLIYFLYFSKPKNSLELYQAISFADDFEKVQNLTLEGYEGNFKKEDFDYIKSDESIAKSISQVTLFEYDEKTYVIMTSPGTQKLKVLSVEELPKDIRDYFIQLGK</sequence>
<name>A0ABW4SHZ0_9BACL</name>
<protein>
    <recommendedName>
        <fullName evidence="4">PH domain-containing protein</fullName>
    </recommendedName>
</protein>
<dbReference type="EMBL" id="JBHUGI010000032">
    <property type="protein sequence ID" value="MFD1928898.1"/>
    <property type="molecule type" value="Genomic_DNA"/>
</dbReference>